<accession>A0A0F8ZL23</accession>
<reference evidence="1" key="1">
    <citation type="journal article" date="2015" name="Nature">
        <title>Complex archaea that bridge the gap between prokaryotes and eukaryotes.</title>
        <authorList>
            <person name="Spang A."/>
            <person name="Saw J.H."/>
            <person name="Jorgensen S.L."/>
            <person name="Zaremba-Niedzwiedzka K."/>
            <person name="Martijn J."/>
            <person name="Lind A.E."/>
            <person name="van Eijk R."/>
            <person name="Schleper C."/>
            <person name="Guy L."/>
            <person name="Ettema T.J."/>
        </authorList>
    </citation>
    <scope>NUCLEOTIDE SEQUENCE</scope>
</reference>
<dbReference type="EMBL" id="LAZR01050712">
    <property type="protein sequence ID" value="KKK86740.1"/>
    <property type="molecule type" value="Genomic_DNA"/>
</dbReference>
<protein>
    <submittedName>
        <fullName evidence="1">Uncharacterized protein</fullName>
    </submittedName>
</protein>
<comment type="caution">
    <text evidence="1">The sequence shown here is derived from an EMBL/GenBank/DDBJ whole genome shotgun (WGS) entry which is preliminary data.</text>
</comment>
<gene>
    <name evidence="1" type="ORF">LCGC14_2760260</name>
</gene>
<name>A0A0F8ZL23_9ZZZZ</name>
<organism evidence="1">
    <name type="scientific">marine sediment metagenome</name>
    <dbReference type="NCBI Taxonomy" id="412755"/>
    <lineage>
        <taxon>unclassified sequences</taxon>
        <taxon>metagenomes</taxon>
        <taxon>ecological metagenomes</taxon>
    </lineage>
</organism>
<dbReference type="AlphaFoldDB" id="A0A0F8ZL23"/>
<proteinExistence type="predicted"/>
<sequence length="135" mass="14874">MNDAELQAEIDREAARIRAWRDLNQVDTKGLLVIPDRLVRQLAEHLVANRAVELQNDTRLLVEAARQALKDFDAYDTAGLAVPLLPESYGLLLKALVPFGGQFLPPAEITTTDEQTGVTLSQASLEAIRAIQRGE</sequence>
<evidence type="ECO:0000313" key="1">
    <source>
        <dbReference type="EMBL" id="KKK86740.1"/>
    </source>
</evidence>